<sequence>MTHSSHSKYFILTITLLLTFSCGNNEPSHDELVGTWFEPEQGAKIELLNNEKAIITGLGSDLFEHSGFKITQPIHVDGMWELVKLSGRWRVLLTLNKTAELTRGYGLPLDISNNFGNIILISK</sequence>
<evidence type="ECO:0000313" key="2">
    <source>
        <dbReference type="Proteomes" id="UP000294850"/>
    </source>
</evidence>
<comment type="caution">
    <text evidence="1">The sequence shown here is derived from an EMBL/GenBank/DDBJ whole genome shotgun (WGS) entry which is preliminary data.</text>
</comment>
<dbReference type="RefSeq" id="WP_131960119.1">
    <property type="nucleotide sequence ID" value="NZ_SMFL01000007.1"/>
</dbReference>
<protein>
    <submittedName>
        <fullName evidence="1">Uncharacterized protein</fullName>
    </submittedName>
</protein>
<dbReference type="AlphaFoldDB" id="A0A4R5DJ84"/>
<accession>A0A4R5DJ84</accession>
<evidence type="ECO:0000313" key="1">
    <source>
        <dbReference type="EMBL" id="TDE13397.1"/>
    </source>
</evidence>
<name>A0A4R5DJ84_9BACT</name>
<organism evidence="1 2">
    <name type="scientific">Dyadobacter psychrotolerans</name>
    <dbReference type="NCBI Taxonomy" id="2541721"/>
    <lineage>
        <taxon>Bacteria</taxon>
        <taxon>Pseudomonadati</taxon>
        <taxon>Bacteroidota</taxon>
        <taxon>Cytophagia</taxon>
        <taxon>Cytophagales</taxon>
        <taxon>Spirosomataceae</taxon>
        <taxon>Dyadobacter</taxon>
    </lineage>
</organism>
<dbReference type="Proteomes" id="UP000294850">
    <property type="component" value="Unassembled WGS sequence"/>
</dbReference>
<reference evidence="1 2" key="1">
    <citation type="submission" date="2019-03" db="EMBL/GenBank/DDBJ databases">
        <title>Dyadobacter AR-3-6 sp. nov., isolated from arctic soil.</title>
        <authorList>
            <person name="Chaudhary D.K."/>
        </authorList>
    </citation>
    <scope>NUCLEOTIDE SEQUENCE [LARGE SCALE GENOMIC DNA]</scope>
    <source>
        <strain evidence="1 2">AR-3-6</strain>
    </source>
</reference>
<dbReference type="EMBL" id="SMFL01000007">
    <property type="protein sequence ID" value="TDE13397.1"/>
    <property type="molecule type" value="Genomic_DNA"/>
</dbReference>
<gene>
    <name evidence="1" type="ORF">E0F88_20405</name>
</gene>
<keyword evidence="2" id="KW-1185">Reference proteome</keyword>
<proteinExistence type="predicted"/>